<evidence type="ECO:0000313" key="1">
    <source>
        <dbReference type="EMBL" id="TQL76200.1"/>
    </source>
</evidence>
<protein>
    <submittedName>
        <fullName evidence="1">Uncharacterized protein</fullName>
    </submittedName>
</protein>
<organism evidence="1 2">
    <name type="scientific">Stackebrandtia endophytica</name>
    <dbReference type="NCBI Taxonomy" id="1496996"/>
    <lineage>
        <taxon>Bacteria</taxon>
        <taxon>Bacillati</taxon>
        <taxon>Actinomycetota</taxon>
        <taxon>Actinomycetes</taxon>
        <taxon>Glycomycetales</taxon>
        <taxon>Glycomycetaceae</taxon>
        <taxon>Stackebrandtia</taxon>
    </lineage>
</organism>
<dbReference type="RefSeq" id="WP_142037242.1">
    <property type="nucleotide sequence ID" value="NZ_JBHTGS010000001.1"/>
</dbReference>
<comment type="caution">
    <text evidence="1">The sequence shown here is derived from an EMBL/GenBank/DDBJ whole genome shotgun (WGS) entry which is preliminary data.</text>
</comment>
<keyword evidence="2" id="KW-1185">Reference proteome</keyword>
<name>A0A543AUF3_9ACTN</name>
<proteinExistence type="predicted"/>
<accession>A0A543AUF3</accession>
<dbReference type="EMBL" id="VFOW01000001">
    <property type="protein sequence ID" value="TQL76200.1"/>
    <property type="molecule type" value="Genomic_DNA"/>
</dbReference>
<sequence>MLLVSGLVTAGAIIALNTTKPAVGDCLASTRITISGGMEMVDCSDPSAKYEVVAYTTSYAGQSLCHGFPEGERHHYSNRGDLRWEICVVPL</sequence>
<evidence type="ECO:0000313" key="2">
    <source>
        <dbReference type="Proteomes" id="UP000317043"/>
    </source>
</evidence>
<dbReference type="InParanoid" id="A0A543AUF3"/>
<dbReference type="OrthoDB" id="5197849at2"/>
<dbReference type="Proteomes" id="UP000317043">
    <property type="component" value="Unassembled WGS sequence"/>
</dbReference>
<dbReference type="AlphaFoldDB" id="A0A543AUF3"/>
<reference evidence="1 2" key="1">
    <citation type="submission" date="2019-06" db="EMBL/GenBank/DDBJ databases">
        <title>Sequencing the genomes of 1000 actinobacteria strains.</title>
        <authorList>
            <person name="Klenk H.-P."/>
        </authorList>
    </citation>
    <scope>NUCLEOTIDE SEQUENCE [LARGE SCALE GENOMIC DNA]</scope>
    <source>
        <strain evidence="1 2">DSM 45928</strain>
    </source>
</reference>
<gene>
    <name evidence="1" type="ORF">FB566_1722</name>
</gene>